<protein>
    <submittedName>
        <fullName evidence="1">Uncharacterized protein</fullName>
    </submittedName>
</protein>
<accession>A0A2J0Q7U9</accession>
<dbReference type="EMBL" id="PCXQ01000004">
    <property type="protein sequence ID" value="PJE51170.1"/>
    <property type="molecule type" value="Genomic_DNA"/>
</dbReference>
<reference evidence="1 2" key="1">
    <citation type="submission" date="2017-09" db="EMBL/GenBank/DDBJ databases">
        <title>Depth-based differentiation of microbial function through sediment-hosted aquifers and enrichment of novel symbionts in the deep terrestrial subsurface.</title>
        <authorList>
            <person name="Probst A.J."/>
            <person name="Ladd B."/>
            <person name="Jarett J.K."/>
            <person name="Geller-Mcgrath D.E."/>
            <person name="Sieber C.M."/>
            <person name="Emerson J.B."/>
            <person name="Anantharaman K."/>
            <person name="Thomas B.C."/>
            <person name="Malmstrom R."/>
            <person name="Stieglmeier M."/>
            <person name="Klingl A."/>
            <person name="Woyke T."/>
            <person name="Ryan C.M."/>
            <person name="Banfield J.F."/>
        </authorList>
    </citation>
    <scope>NUCLEOTIDE SEQUENCE [LARGE SCALE GENOMIC DNA]</scope>
    <source>
        <strain evidence="1">CG10_big_fil_rev_8_21_14_0_10_36_16</strain>
    </source>
</reference>
<comment type="caution">
    <text evidence="1">The sequence shown here is derived from an EMBL/GenBank/DDBJ whole genome shotgun (WGS) entry which is preliminary data.</text>
</comment>
<evidence type="ECO:0000313" key="2">
    <source>
        <dbReference type="Proteomes" id="UP000228496"/>
    </source>
</evidence>
<gene>
    <name evidence="1" type="ORF">COV29_02760</name>
</gene>
<organism evidence="1 2">
    <name type="scientific">Candidatus Yanofskybacteria bacterium CG10_big_fil_rev_8_21_14_0_10_36_16</name>
    <dbReference type="NCBI Taxonomy" id="1975096"/>
    <lineage>
        <taxon>Bacteria</taxon>
        <taxon>Candidatus Yanofskyibacteriota</taxon>
    </lineage>
</organism>
<proteinExistence type="predicted"/>
<name>A0A2J0Q7U9_9BACT</name>
<dbReference type="AlphaFoldDB" id="A0A2J0Q7U9"/>
<sequence length="161" mass="18815">MQKEARMKNKFVSLLLFFLIFCLPNINGQGVQSSEGFPFLAGVVDSIDHDFSCIYVRLDIDKKISERVCLDEITVFASKLTDQYILGYDFPFFGKGAVHSKDPHYHKLYDETEENPKWRDKFFLKKYLTELVQSGTHVHISKRKTTKDVNYEDVFKNTEKN</sequence>
<dbReference type="Proteomes" id="UP000228496">
    <property type="component" value="Unassembled WGS sequence"/>
</dbReference>
<evidence type="ECO:0000313" key="1">
    <source>
        <dbReference type="EMBL" id="PJE51170.1"/>
    </source>
</evidence>